<feature type="region of interest" description="Disordered" evidence="8">
    <location>
        <begin position="444"/>
        <end position="487"/>
    </location>
</feature>
<organism evidence="11 12">
    <name type="scientific">Actinomadura hallensis</name>
    <dbReference type="NCBI Taxonomy" id="337895"/>
    <lineage>
        <taxon>Bacteria</taxon>
        <taxon>Bacillati</taxon>
        <taxon>Actinomycetota</taxon>
        <taxon>Actinomycetes</taxon>
        <taxon>Streptosporangiales</taxon>
        <taxon>Thermomonosporaceae</taxon>
        <taxon>Actinomadura</taxon>
    </lineage>
</organism>
<feature type="transmembrane region" description="Helical" evidence="9">
    <location>
        <begin position="30"/>
        <end position="52"/>
    </location>
</feature>
<feature type="domain" description="NADH:quinone oxidoreductase/Mrp antiporter transmembrane" evidence="10">
    <location>
        <begin position="131"/>
        <end position="425"/>
    </location>
</feature>
<feature type="transmembrane region" description="Helical" evidence="9">
    <location>
        <begin position="281"/>
        <end position="299"/>
    </location>
</feature>
<proteinExistence type="inferred from homology"/>
<comment type="subcellular location">
    <subcellularLocation>
        <location evidence="1">Cell membrane</location>
        <topology evidence="1">Multi-pass membrane protein</topology>
    </subcellularLocation>
    <subcellularLocation>
        <location evidence="7">Membrane</location>
        <topology evidence="7">Multi-pass membrane protein</topology>
    </subcellularLocation>
</comment>
<dbReference type="Pfam" id="PF00361">
    <property type="entry name" value="Proton_antipo_M"/>
    <property type="match status" value="1"/>
</dbReference>
<keyword evidence="5 9" id="KW-1133">Transmembrane helix</keyword>
<dbReference type="PANTHER" id="PTHR42703:SF1">
    <property type="entry name" value="NA(+)_H(+) ANTIPORTER SUBUNIT D1"/>
    <property type="match status" value="1"/>
</dbReference>
<reference evidence="11 12" key="1">
    <citation type="submission" date="2019-06" db="EMBL/GenBank/DDBJ databases">
        <title>Sequencing the genomes of 1000 actinobacteria strains.</title>
        <authorList>
            <person name="Klenk H.-P."/>
        </authorList>
    </citation>
    <scope>NUCLEOTIDE SEQUENCE [LARGE SCALE GENOMIC DNA]</scope>
    <source>
        <strain evidence="11 12">DSM 45043</strain>
    </source>
</reference>
<keyword evidence="3" id="KW-1003">Cell membrane</keyword>
<feature type="transmembrane region" description="Helical" evidence="9">
    <location>
        <begin position="79"/>
        <end position="98"/>
    </location>
</feature>
<evidence type="ECO:0000256" key="6">
    <source>
        <dbReference type="ARBA" id="ARBA00023136"/>
    </source>
</evidence>
<evidence type="ECO:0000256" key="5">
    <source>
        <dbReference type="ARBA" id="ARBA00022989"/>
    </source>
</evidence>
<dbReference type="InterPro" id="IPR050586">
    <property type="entry name" value="CPA3_Na-H_Antiporter_D"/>
</dbReference>
<feature type="transmembrane region" description="Helical" evidence="9">
    <location>
        <begin position="254"/>
        <end position="275"/>
    </location>
</feature>
<evidence type="ECO:0000313" key="11">
    <source>
        <dbReference type="EMBL" id="TQM66627.1"/>
    </source>
</evidence>
<evidence type="ECO:0000256" key="8">
    <source>
        <dbReference type="SAM" id="MobiDB-lite"/>
    </source>
</evidence>
<dbReference type="InterPro" id="IPR003918">
    <property type="entry name" value="NADH_UbQ_OxRdtase"/>
</dbReference>
<evidence type="ECO:0000256" key="4">
    <source>
        <dbReference type="ARBA" id="ARBA00022692"/>
    </source>
</evidence>
<dbReference type="PRINTS" id="PR01437">
    <property type="entry name" value="NUOXDRDTASE4"/>
</dbReference>
<feature type="transmembrane region" description="Helical" evidence="9">
    <location>
        <begin position="410"/>
        <end position="430"/>
    </location>
</feature>
<comment type="similarity">
    <text evidence="2">Belongs to the CPA3 antiporters (TC 2.A.63) subunit D family.</text>
</comment>
<dbReference type="OrthoDB" id="9768329at2"/>
<keyword evidence="6 9" id="KW-0472">Membrane</keyword>
<feature type="transmembrane region" description="Helical" evidence="9">
    <location>
        <begin position="333"/>
        <end position="356"/>
    </location>
</feature>
<feature type="transmembrane region" description="Helical" evidence="9">
    <location>
        <begin position="377"/>
        <end position="398"/>
    </location>
</feature>
<dbReference type="RefSeq" id="WP_141965743.1">
    <property type="nucleotide sequence ID" value="NZ_VFPO01000001.1"/>
</dbReference>
<accession>A0A543I7S6</accession>
<name>A0A543I7S6_9ACTN</name>
<feature type="transmembrane region" description="Helical" evidence="9">
    <location>
        <begin position="306"/>
        <end position="327"/>
    </location>
</feature>
<dbReference type="Proteomes" id="UP000316706">
    <property type="component" value="Unassembled WGS sequence"/>
</dbReference>
<evidence type="ECO:0000256" key="7">
    <source>
        <dbReference type="RuleBase" id="RU000320"/>
    </source>
</evidence>
<evidence type="ECO:0000259" key="10">
    <source>
        <dbReference type="Pfam" id="PF00361"/>
    </source>
</evidence>
<sequence length="529" mass="54603">MTAQLPALQVVVPLLCAPLCVLLRSRTVAWLLFLTAAVAALACSSVLAWHVADGEVFRYAMGGWDAPVGIEYVIDKANVPVLMLVAAIGVAAAVYGRASIAAEIEASRIPLFYACLCLNLTGLLGIAATGDAFNAFVFLEITSLSSYALVAMGRRRRALLAAFQYLIVGTIGATFVLIGIGLAYAVTGTLNMADLAQRLPDVYGNRALTAAVIFVVVGLAIKMALFPLHGWLPGAYAESPSAVSLFLAATNTKVAIYLLLRLAFGVFGAALVFGRMPITEVGLVLACVAMLVASAVACFQSDFKYLLAWSSIAQVGYIAAGLSLATADGVTAAYLHVVNHAIIKGALFAAAGAVMLRVGSTRLRAMAGIGRTMPWTFAAIVLAGFALVGVPPTAGFISKWVLAEALIADGQWAVLAVLLVSSLLSLVYVGRVIEAGWFRRPAEPATTEPATTEPATTEPAEPATGGTAAAGTATARRAPARPVTAERTPPAMAAATWALVLLSLVFGLAPEWPMSLAEGAAAVLVGAGG</sequence>
<dbReference type="GO" id="GO:0042773">
    <property type="term" value="P:ATP synthesis coupled electron transport"/>
    <property type="evidence" value="ECO:0007669"/>
    <property type="project" value="InterPro"/>
</dbReference>
<dbReference type="GO" id="GO:0005886">
    <property type="term" value="C:plasma membrane"/>
    <property type="evidence" value="ECO:0007669"/>
    <property type="project" value="UniProtKB-SubCell"/>
</dbReference>
<dbReference type="AlphaFoldDB" id="A0A543I7S6"/>
<gene>
    <name evidence="11" type="ORF">FHX41_0208</name>
</gene>
<evidence type="ECO:0000256" key="2">
    <source>
        <dbReference type="ARBA" id="ARBA00005346"/>
    </source>
</evidence>
<evidence type="ECO:0000256" key="1">
    <source>
        <dbReference type="ARBA" id="ARBA00004651"/>
    </source>
</evidence>
<feature type="transmembrane region" description="Helical" evidence="9">
    <location>
        <begin position="165"/>
        <end position="187"/>
    </location>
</feature>
<feature type="transmembrane region" description="Helical" evidence="9">
    <location>
        <begin position="135"/>
        <end position="153"/>
    </location>
</feature>
<keyword evidence="4 7" id="KW-0812">Transmembrane</keyword>
<dbReference type="GO" id="GO:0008137">
    <property type="term" value="F:NADH dehydrogenase (ubiquinone) activity"/>
    <property type="evidence" value="ECO:0007669"/>
    <property type="project" value="InterPro"/>
</dbReference>
<evidence type="ECO:0000256" key="9">
    <source>
        <dbReference type="SAM" id="Phobius"/>
    </source>
</evidence>
<dbReference type="EMBL" id="VFPO01000001">
    <property type="protein sequence ID" value="TQM66627.1"/>
    <property type="molecule type" value="Genomic_DNA"/>
</dbReference>
<dbReference type="InterPro" id="IPR001750">
    <property type="entry name" value="ND/Mrp_TM"/>
</dbReference>
<feature type="transmembrane region" description="Helical" evidence="9">
    <location>
        <begin position="207"/>
        <end position="225"/>
    </location>
</feature>
<protein>
    <submittedName>
        <fullName evidence="11">Multisubunit sodium/proton antiporter MrpD subunit</fullName>
    </submittedName>
</protein>
<feature type="transmembrane region" description="Helical" evidence="9">
    <location>
        <begin position="110"/>
        <end position="129"/>
    </location>
</feature>
<feature type="transmembrane region" description="Helical" evidence="9">
    <location>
        <begin position="6"/>
        <end position="23"/>
    </location>
</feature>
<keyword evidence="12" id="KW-1185">Reference proteome</keyword>
<comment type="caution">
    <text evidence="11">The sequence shown here is derived from an EMBL/GenBank/DDBJ whole genome shotgun (WGS) entry which is preliminary data.</text>
</comment>
<dbReference type="PANTHER" id="PTHR42703">
    <property type="entry name" value="NADH DEHYDROGENASE"/>
    <property type="match status" value="1"/>
</dbReference>
<evidence type="ECO:0000256" key="3">
    <source>
        <dbReference type="ARBA" id="ARBA00022475"/>
    </source>
</evidence>
<evidence type="ECO:0000313" key="12">
    <source>
        <dbReference type="Proteomes" id="UP000316706"/>
    </source>
</evidence>